<protein>
    <submittedName>
        <fullName evidence="1">Uncharacterized protein</fullName>
    </submittedName>
</protein>
<dbReference type="AlphaFoldDB" id="A0AAD0RG83"/>
<evidence type="ECO:0000313" key="2">
    <source>
        <dbReference type="Proteomes" id="UP000258102"/>
    </source>
</evidence>
<reference evidence="1 2" key="1">
    <citation type="submission" date="2018-08" db="EMBL/GenBank/DDBJ databases">
        <title>Whole Genome Sequences of Two Pseudoalteromonas piscicida Strains, DE1-A and DE2-A, which Exhibit Strong Antibacterial Activity against Vibrio vulnificus.</title>
        <authorList>
            <person name="Richards G.P."/>
            <person name="Needleman D.S."/>
            <person name="Watson M.A."/>
            <person name="Polson S.W."/>
        </authorList>
    </citation>
    <scope>NUCLEOTIDE SEQUENCE [LARGE SCALE GENOMIC DNA]</scope>
    <source>
        <strain evidence="1 2">DE2-A</strain>
    </source>
</reference>
<dbReference type="EMBL" id="CP031761">
    <property type="protein sequence ID" value="AXR01104.1"/>
    <property type="molecule type" value="Genomic_DNA"/>
</dbReference>
<gene>
    <name evidence="1" type="ORF">D0511_02760</name>
</gene>
<organism evidence="1 2">
    <name type="scientific">Pseudoalteromonas piscicida</name>
    <dbReference type="NCBI Taxonomy" id="43662"/>
    <lineage>
        <taxon>Bacteria</taxon>
        <taxon>Pseudomonadati</taxon>
        <taxon>Pseudomonadota</taxon>
        <taxon>Gammaproteobacteria</taxon>
        <taxon>Alteromonadales</taxon>
        <taxon>Pseudoalteromonadaceae</taxon>
        <taxon>Pseudoalteromonas</taxon>
    </lineage>
</organism>
<dbReference type="KEGG" id="ppis:B1L02_14980"/>
<dbReference type="RefSeq" id="WP_088531672.1">
    <property type="nucleotide sequence ID" value="NZ_CP021646.1"/>
</dbReference>
<dbReference type="Proteomes" id="UP000258102">
    <property type="component" value="Chromosome 1"/>
</dbReference>
<accession>A0AAD0RG83</accession>
<proteinExistence type="predicted"/>
<sequence>MDQQRRKIIKLMATGSAMVTLSPSLHANQLLEKKVKLPPQVGGGMCGVDLSKYYLNDNKT</sequence>
<evidence type="ECO:0000313" key="1">
    <source>
        <dbReference type="EMBL" id="AXR01104.1"/>
    </source>
</evidence>
<name>A0AAD0RG83_PSEO7</name>